<gene>
    <name evidence="12" type="ORF">HJO_10559</name>
</gene>
<evidence type="ECO:0000313" key="12">
    <source>
        <dbReference type="EMBL" id="KCZ92471.1"/>
    </source>
</evidence>
<name>A0A059FPL9_9PROT</name>
<feature type="binding site" evidence="10">
    <location>
        <position position="114"/>
    </location>
    <ligand>
        <name>L-glutamate</name>
        <dbReference type="ChEBI" id="CHEBI:29985"/>
    </ligand>
</feature>
<dbReference type="PROSITE" id="PS00462">
    <property type="entry name" value="G_GLU_TRANSPEPTIDASE"/>
    <property type="match status" value="1"/>
</dbReference>
<dbReference type="GO" id="GO:0006751">
    <property type="term" value="P:glutathione catabolic process"/>
    <property type="evidence" value="ECO:0007669"/>
    <property type="project" value="UniProtKB-UniRule"/>
</dbReference>
<dbReference type="GO" id="GO:0036374">
    <property type="term" value="F:glutathione hydrolase activity"/>
    <property type="evidence" value="ECO:0007669"/>
    <property type="project" value="UniProtKB-UniRule"/>
</dbReference>
<comment type="PTM">
    <text evidence="11">Cleaved by autocatalysis into a large and a small subunit.</text>
</comment>
<dbReference type="STRING" id="1280950.HJO_10559"/>
<comment type="catalytic activity">
    <reaction evidence="1 11">
        <text>an S-substituted glutathione + H2O = an S-substituted L-cysteinylglycine + L-glutamate</text>
        <dbReference type="Rhea" id="RHEA:59468"/>
        <dbReference type="ChEBI" id="CHEBI:15377"/>
        <dbReference type="ChEBI" id="CHEBI:29985"/>
        <dbReference type="ChEBI" id="CHEBI:90779"/>
        <dbReference type="ChEBI" id="CHEBI:143103"/>
        <dbReference type="EC" id="3.4.19.13"/>
    </reaction>
</comment>
<dbReference type="PANTHER" id="PTHR43199">
    <property type="entry name" value="GLUTATHIONE HYDROLASE"/>
    <property type="match status" value="1"/>
</dbReference>
<accession>A0A059FPL9</accession>
<comment type="catalytic activity">
    <reaction evidence="8 11">
        <text>an N-terminal (5-L-glutamyl)-[peptide] + an alpha-amino acid = 5-L-glutamyl amino acid + an N-terminal L-alpha-aminoacyl-[peptide]</text>
        <dbReference type="Rhea" id="RHEA:23904"/>
        <dbReference type="Rhea" id="RHEA-COMP:9780"/>
        <dbReference type="Rhea" id="RHEA-COMP:9795"/>
        <dbReference type="ChEBI" id="CHEBI:77644"/>
        <dbReference type="ChEBI" id="CHEBI:78597"/>
        <dbReference type="ChEBI" id="CHEBI:78599"/>
        <dbReference type="ChEBI" id="CHEBI:78608"/>
        <dbReference type="EC" id="2.3.2.2"/>
    </reaction>
</comment>
<evidence type="ECO:0000256" key="1">
    <source>
        <dbReference type="ARBA" id="ARBA00001049"/>
    </source>
</evidence>
<evidence type="ECO:0000256" key="11">
    <source>
        <dbReference type="RuleBase" id="RU368036"/>
    </source>
</evidence>
<dbReference type="OrthoDB" id="9781342at2"/>
<evidence type="ECO:0000256" key="7">
    <source>
        <dbReference type="ARBA" id="ARBA00023315"/>
    </source>
</evidence>
<comment type="similarity">
    <text evidence="3 11">Belongs to the gamma-glutamyltransferase family.</text>
</comment>
<comment type="caution">
    <text evidence="12">The sequence shown here is derived from an EMBL/GenBank/DDBJ whole genome shotgun (WGS) entry which is preliminary data.</text>
</comment>
<evidence type="ECO:0000256" key="10">
    <source>
        <dbReference type="PIRSR" id="PIRSR600101-2"/>
    </source>
</evidence>
<evidence type="ECO:0000256" key="6">
    <source>
        <dbReference type="ARBA" id="ARBA00023145"/>
    </source>
</evidence>
<dbReference type="NCBIfam" id="TIGR00066">
    <property type="entry name" value="g_glut_trans"/>
    <property type="match status" value="1"/>
</dbReference>
<dbReference type="InterPro" id="IPR051792">
    <property type="entry name" value="GGT_bact"/>
</dbReference>
<dbReference type="EC" id="3.4.19.13" evidence="11"/>
<protein>
    <recommendedName>
        <fullName evidence="11">Glutathione hydrolase proenzyme</fullName>
        <ecNumber evidence="11">2.3.2.2</ecNumber>
        <ecNumber evidence="11">3.4.19.13</ecNumber>
    </recommendedName>
    <component>
        <recommendedName>
            <fullName evidence="11">Glutathione hydrolase large chain</fullName>
        </recommendedName>
    </component>
    <component>
        <recommendedName>
            <fullName evidence="11">Glutathione hydrolase small chain</fullName>
        </recommendedName>
    </component>
</protein>
<dbReference type="InterPro" id="IPR055262">
    <property type="entry name" value="GGT_CS"/>
</dbReference>
<dbReference type="GO" id="GO:0006750">
    <property type="term" value="P:glutathione biosynthetic process"/>
    <property type="evidence" value="ECO:0007669"/>
    <property type="project" value="UniProtKB-KW"/>
</dbReference>
<evidence type="ECO:0000256" key="5">
    <source>
        <dbReference type="ARBA" id="ARBA00022801"/>
    </source>
</evidence>
<reference evidence="12 13" key="1">
    <citation type="journal article" date="2014" name="Antonie Van Leeuwenhoek">
        <title>Hyphomonas beringensis sp. nov. and Hyphomonas chukchiensis sp. nov., isolated from surface seawater of the Bering Sea and Chukchi Sea.</title>
        <authorList>
            <person name="Li C."/>
            <person name="Lai Q."/>
            <person name="Li G."/>
            <person name="Dong C."/>
            <person name="Wang J."/>
            <person name="Liao Y."/>
            <person name="Shao Z."/>
        </authorList>
    </citation>
    <scope>NUCLEOTIDE SEQUENCE [LARGE SCALE GENOMIC DNA]</scope>
    <source>
        <strain evidence="12 13">MHS-2</strain>
    </source>
</reference>
<feature type="binding site" evidence="10">
    <location>
        <begin position="474"/>
        <end position="475"/>
    </location>
    <ligand>
        <name>L-glutamate</name>
        <dbReference type="ChEBI" id="CHEBI:29985"/>
    </ligand>
</feature>
<evidence type="ECO:0000256" key="3">
    <source>
        <dbReference type="ARBA" id="ARBA00009381"/>
    </source>
</evidence>
<dbReference type="UniPathway" id="UPA00204"/>
<dbReference type="PANTHER" id="PTHR43199:SF1">
    <property type="entry name" value="GLUTATHIONE HYDROLASE PROENZYME"/>
    <property type="match status" value="1"/>
</dbReference>
<keyword evidence="7 11" id="KW-0012">Acyltransferase</keyword>
<dbReference type="Gene3D" id="3.60.20.40">
    <property type="match status" value="1"/>
</dbReference>
<keyword evidence="4 11" id="KW-0808">Transferase</keyword>
<dbReference type="InterPro" id="IPR043137">
    <property type="entry name" value="GGT_ssub_C"/>
</dbReference>
<keyword evidence="6 11" id="KW-0865">Zymogen</keyword>
<dbReference type="Proteomes" id="UP000025171">
    <property type="component" value="Unassembled WGS sequence"/>
</dbReference>
<dbReference type="EC" id="2.3.2.2" evidence="11"/>
<sequence>MLMAISGLALAACAAPDDTRPDAQTEAQKAADSVEAPALGDLSWTKGAMVAAANPAAVEAGLEVMRNGGNAIDAAIAVHAVLGLVEPESSGLGGGAFMVYYDRAKDEITVFDGREVAPAAATPDYFVKDGKVMGFIEAWQSGHSVGVPGQVALYKTAHDAAGTGDWAANFAPAIRLAENGFKVGEKLHEALASERLRAVINLDDNPVTSAYFYPDGEPLPVGYVRTNPDYAATLKAIAAEGPSAFYKGEIAESIVAATNAAPDGGMMTLEDLSNYTVKVRPALCGTLPTGYRICSAPPPSSGGIAQNEIMGLYDAMKPADNVRVTEDYFLKIFVDAQRLAYADRDYYVADADKVTVPSDDLINPVYIRERAKQAFAPDGHATPGDPGVILGRSPMIGMWGQDQTEHAPGTTHVSIIDTDGNAVSMTATVESAFGSSRMTHGFLLNNQLTDFSRAPTAGGLPVANAPGSGKRPRSSMSPTLVFDEAGDLFMVTGSPGGNSIIAYVAKTLVGVLETGLTAQEAINLPNIIARGDTVAVEIDREGGPEAAEALRTMGYSVEERTGEISGLHVIVVRDDGLEGGADPRREGVAKALE</sequence>
<proteinExistence type="inferred from homology"/>
<dbReference type="Pfam" id="PF01019">
    <property type="entry name" value="G_glu_transpept"/>
    <property type="match status" value="1"/>
</dbReference>
<organism evidence="12 13">
    <name type="scientific">Hyphomonas johnsonii MHS-2</name>
    <dbReference type="NCBI Taxonomy" id="1280950"/>
    <lineage>
        <taxon>Bacteria</taxon>
        <taxon>Pseudomonadati</taxon>
        <taxon>Pseudomonadota</taxon>
        <taxon>Alphaproteobacteria</taxon>
        <taxon>Hyphomonadales</taxon>
        <taxon>Hyphomonadaceae</taxon>
        <taxon>Hyphomonas</taxon>
    </lineage>
</organism>
<dbReference type="InterPro" id="IPR029055">
    <property type="entry name" value="Ntn_hydrolases_N"/>
</dbReference>
<feature type="binding site" evidence="10">
    <location>
        <position position="497"/>
    </location>
    <ligand>
        <name>L-glutamate</name>
        <dbReference type="ChEBI" id="CHEBI:29985"/>
    </ligand>
</feature>
<dbReference type="PATRIC" id="fig|1280950.3.peg.2112"/>
<dbReference type="PRINTS" id="PR01210">
    <property type="entry name" value="GGTRANSPTASE"/>
</dbReference>
<evidence type="ECO:0000256" key="2">
    <source>
        <dbReference type="ARBA" id="ARBA00001089"/>
    </source>
</evidence>
<feature type="binding site" evidence="10">
    <location>
        <position position="450"/>
    </location>
    <ligand>
        <name>L-glutamate</name>
        <dbReference type="ChEBI" id="CHEBI:29985"/>
    </ligand>
</feature>
<dbReference type="InterPro" id="IPR043138">
    <property type="entry name" value="GGT_lsub"/>
</dbReference>
<comment type="catalytic activity">
    <reaction evidence="2 11">
        <text>glutathione + H2O = L-cysteinylglycine + L-glutamate</text>
        <dbReference type="Rhea" id="RHEA:28807"/>
        <dbReference type="ChEBI" id="CHEBI:15377"/>
        <dbReference type="ChEBI" id="CHEBI:29985"/>
        <dbReference type="ChEBI" id="CHEBI:57925"/>
        <dbReference type="ChEBI" id="CHEBI:61694"/>
        <dbReference type="EC" id="3.4.19.13"/>
    </reaction>
</comment>
<comment type="pathway">
    <text evidence="11">Sulfur metabolism; glutathione metabolism.</text>
</comment>
<dbReference type="SUPFAM" id="SSF56235">
    <property type="entry name" value="N-terminal nucleophile aminohydrolases (Ntn hydrolases)"/>
    <property type="match status" value="1"/>
</dbReference>
<keyword evidence="11" id="KW-0317">Glutathione biosynthesis</keyword>
<evidence type="ECO:0000313" key="13">
    <source>
        <dbReference type="Proteomes" id="UP000025171"/>
    </source>
</evidence>
<keyword evidence="13" id="KW-1185">Reference proteome</keyword>
<dbReference type="EMBL" id="ARYK01000004">
    <property type="protein sequence ID" value="KCZ92471.1"/>
    <property type="molecule type" value="Genomic_DNA"/>
</dbReference>
<feature type="active site" description="Nucleophile" evidence="9">
    <location>
        <position position="410"/>
    </location>
</feature>
<dbReference type="AlphaFoldDB" id="A0A059FPL9"/>
<evidence type="ECO:0000256" key="8">
    <source>
        <dbReference type="ARBA" id="ARBA00047417"/>
    </source>
</evidence>
<keyword evidence="5 11" id="KW-0378">Hydrolase</keyword>
<dbReference type="InterPro" id="IPR000101">
    <property type="entry name" value="GGT_peptidase"/>
</dbReference>
<evidence type="ECO:0000256" key="9">
    <source>
        <dbReference type="PIRSR" id="PIRSR600101-1"/>
    </source>
</evidence>
<dbReference type="eggNOG" id="COG0405">
    <property type="taxonomic scope" value="Bacteria"/>
</dbReference>
<comment type="subunit">
    <text evidence="11">This enzyme consists of two polypeptide chains, which are synthesized in precursor form from a single polypeptide.</text>
</comment>
<dbReference type="GO" id="GO:0103068">
    <property type="term" value="F:leukotriene C4 gamma-glutamyl transferase activity"/>
    <property type="evidence" value="ECO:0007669"/>
    <property type="project" value="UniProtKB-EC"/>
</dbReference>
<dbReference type="Gene3D" id="1.10.246.130">
    <property type="match status" value="1"/>
</dbReference>
<evidence type="ECO:0000256" key="4">
    <source>
        <dbReference type="ARBA" id="ARBA00022679"/>
    </source>
</evidence>